<evidence type="ECO:0000256" key="3">
    <source>
        <dbReference type="ARBA" id="ARBA00022478"/>
    </source>
</evidence>
<reference evidence="7 8" key="1">
    <citation type="journal article" date="2024" name="Nat. Commun.">
        <title>Phylogenomics reveals the evolutionary origins of lichenization in chlorophyte algae.</title>
        <authorList>
            <person name="Puginier C."/>
            <person name="Libourel C."/>
            <person name="Otte J."/>
            <person name="Skaloud P."/>
            <person name="Haon M."/>
            <person name="Grisel S."/>
            <person name="Petersen M."/>
            <person name="Berrin J.G."/>
            <person name="Delaux P.M."/>
            <person name="Dal Grande F."/>
            <person name="Keller J."/>
        </authorList>
    </citation>
    <scope>NUCLEOTIDE SEQUENCE [LARGE SCALE GENOMIC DNA]</scope>
    <source>
        <strain evidence="7 8">SAG 2036</strain>
    </source>
</reference>
<dbReference type="GO" id="GO:0006351">
    <property type="term" value="P:DNA-templated transcription"/>
    <property type="evidence" value="ECO:0007669"/>
    <property type="project" value="InterPro"/>
</dbReference>
<feature type="compositionally biased region" description="Basic and acidic residues" evidence="6">
    <location>
        <begin position="601"/>
        <end position="610"/>
    </location>
</feature>
<proteinExistence type="inferred from homology"/>
<keyword evidence="3" id="KW-0240">DNA-directed RNA polymerase</keyword>
<evidence type="ECO:0000256" key="2">
    <source>
        <dbReference type="ARBA" id="ARBA00009430"/>
    </source>
</evidence>
<keyword evidence="5" id="KW-0539">Nucleus</keyword>
<evidence type="ECO:0000313" key="7">
    <source>
        <dbReference type="EMBL" id="KAK9810889.1"/>
    </source>
</evidence>
<keyword evidence="8" id="KW-1185">Reference proteome</keyword>
<feature type="region of interest" description="Disordered" evidence="6">
    <location>
        <begin position="562"/>
        <end position="610"/>
    </location>
</feature>
<dbReference type="Pfam" id="PF06870">
    <property type="entry name" value="RNA_pol_I_A49"/>
    <property type="match status" value="1"/>
</dbReference>
<feature type="region of interest" description="Disordered" evidence="6">
    <location>
        <begin position="508"/>
        <end position="530"/>
    </location>
</feature>
<comment type="subcellular location">
    <subcellularLocation>
        <location evidence="1">Nucleus</location>
        <location evidence="1">Nucleolus</location>
    </subcellularLocation>
</comment>
<accession>A0AAW1PRZ4</accession>
<evidence type="ECO:0000256" key="1">
    <source>
        <dbReference type="ARBA" id="ARBA00004604"/>
    </source>
</evidence>
<feature type="region of interest" description="Disordered" evidence="6">
    <location>
        <begin position="670"/>
        <end position="707"/>
    </location>
</feature>
<dbReference type="PANTHER" id="PTHR14440">
    <property type="entry name" value="DNA-DIRECTED RNA POLYMERASE I SUBUNIT RPA49"/>
    <property type="match status" value="1"/>
</dbReference>
<gene>
    <name evidence="7" type="ORF">WJX73_005549</name>
</gene>
<evidence type="ECO:0000256" key="6">
    <source>
        <dbReference type="SAM" id="MobiDB-lite"/>
    </source>
</evidence>
<dbReference type="GO" id="GO:0003677">
    <property type="term" value="F:DNA binding"/>
    <property type="evidence" value="ECO:0007669"/>
    <property type="project" value="InterPro"/>
</dbReference>
<evidence type="ECO:0000313" key="8">
    <source>
        <dbReference type="Proteomes" id="UP001465755"/>
    </source>
</evidence>
<comment type="similarity">
    <text evidence="2">Belongs to the eukaryotic RPA49/POLR1E RNA polymerase subunit family.</text>
</comment>
<dbReference type="Proteomes" id="UP001465755">
    <property type="component" value="Unassembled WGS sequence"/>
</dbReference>
<dbReference type="AlphaFoldDB" id="A0AAW1PRZ4"/>
<keyword evidence="4" id="KW-0804">Transcription</keyword>
<organism evidence="7 8">
    <name type="scientific">Symbiochloris irregularis</name>
    <dbReference type="NCBI Taxonomy" id="706552"/>
    <lineage>
        <taxon>Eukaryota</taxon>
        <taxon>Viridiplantae</taxon>
        <taxon>Chlorophyta</taxon>
        <taxon>core chlorophytes</taxon>
        <taxon>Trebouxiophyceae</taxon>
        <taxon>Trebouxiales</taxon>
        <taxon>Trebouxiaceae</taxon>
        <taxon>Symbiochloris</taxon>
    </lineage>
</organism>
<dbReference type="GO" id="GO:0000428">
    <property type="term" value="C:DNA-directed RNA polymerase complex"/>
    <property type="evidence" value="ECO:0007669"/>
    <property type="project" value="UniProtKB-KW"/>
</dbReference>
<dbReference type="InterPro" id="IPR009668">
    <property type="entry name" value="RNA_pol-assoc_fac_A49-like"/>
</dbReference>
<feature type="region of interest" description="Disordered" evidence="6">
    <location>
        <begin position="1"/>
        <end position="28"/>
    </location>
</feature>
<feature type="compositionally biased region" description="Low complexity" evidence="6">
    <location>
        <begin position="585"/>
        <end position="598"/>
    </location>
</feature>
<feature type="compositionally biased region" description="Basic and acidic residues" evidence="6">
    <location>
        <begin position="670"/>
        <end position="682"/>
    </location>
</feature>
<dbReference type="GO" id="GO:0005730">
    <property type="term" value="C:nucleolus"/>
    <property type="evidence" value="ECO:0007669"/>
    <property type="project" value="UniProtKB-SubCell"/>
</dbReference>
<comment type="caution">
    <text evidence="7">The sequence shown here is derived from an EMBL/GenBank/DDBJ whole genome shotgun (WGS) entry which is preliminary data.</text>
</comment>
<evidence type="ECO:0000256" key="5">
    <source>
        <dbReference type="ARBA" id="ARBA00023242"/>
    </source>
</evidence>
<protein>
    <submittedName>
        <fullName evidence="7">Uncharacterized protein</fullName>
    </submittedName>
</protein>
<evidence type="ECO:0000256" key="4">
    <source>
        <dbReference type="ARBA" id="ARBA00023163"/>
    </source>
</evidence>
<sequence length="858" mass="94644">MAIKRKRTPDSLPDSFVMEPSSRDSARQTQPIAAYLATGFRPDQNQKTCTWQVYQNPQKHQLVVGRANEVDFVGRAQAGAQTGPALCRYALGVMDKGTGMLKYSEISGNTIMRIEPRSHKMVEADEIEDSVVDHSPAGKMLAHNRLINLFGSQRAKRQLSAAQAAAVTPETMGDPAIIQAYMQQAAAKAGGNLETREVIMAQLNANRNIPPHHQSASKPADAYRLDEVIPADLAAVVDISSLHKAATDKEYLQEKGTKWVPQLILDRLPRLPRAAEGTSSEERDRSLLALSVAGAILHLLSQPPRLVASMKPHEVSAIPFLGRRVGVKEELLQALLDKFYDNTPEYPLEGGRKEVFSQASAQRTLMTMHALVLLLMFDKFTFGPGEFDKLRRHLKMQASQLVKLFRELGCNTKAVGKPAIPAEQQHQNIDHAVIAPASNRRVSRVLCSPSTPLPSLRLSHQWRLSAFECAPERPEPLAVVNLILEQVRLPESAITRFSRCWRSSNRSWGTQTAAGPWHGGTGSGPTALSDDLKHPFSDALAIEAAASHASFALDWGRRSSSAQHDDWRASPVSSPLPNHHMHQEGGSADGSARASATSWGYHREDDSEVAEHMPDIVSPDSRLASYDGSTSRWQPHVSLPSEVEDAFNRAWSSLDGMIMQLEMLQSAESSRRSTIDSVDSGKLHHGLSSQVQEQQHPEGTDQNVPGKLDEHSRRALAAAVERCRMCVWLWAWRSAAATALMQRSVVRTPAADAQRATTPVQGPLLHAWVLHMAQWRGNSQGREPERALLLWCLAAQQHLLMLQALQEPSWRDDNSATLDKRMAELTQMLLQGADDLGQGDWSDAHYAGMQHLNPGRAH</sequence>
<name>A0AAW1PRZ4_9CHLO</name>
<dbReference type="EMBL" id="JALJOQ010000013">
    <property type="protein sequence ID" value="KAK9810889.1"/>
    <property type="molecule type" value="Genomic_DNA"/>
</dbReference>